<evidence type="ECO:0000256" key="7">
    <source>
        <dbReference type="ARBA" id="ARBA00023277"/>
    </source>
</evidence>
<dbReference type="GO" id="GO:0009986">
    <property type="term" value="C:cell surface"/>
    <property type="evidence" value="ECO:0007669"/>
    <property type="project" value="TreeGrafter"/>
</dbReference>
<dbReference type="GO" id="GO:0009277">
    <property type="term" value="C:fungal-type cell wall"/>
    <property type="evidence" value="ECO:0007669"/>
    <property type="project" value="TreeGrafter"/>
</dbReference>
<feature type="region of interest" description="Disordered" evidence="11">
    <location>
        <begin position="97"/>
        <end position="152"/>
    </location>
</feature>
<feature type="compositionally biased region" description="Low complexity" evidence="11">
    <location>
        <begin position="97"/>
        <end position="111"/>
    </location>
</feature>
<evidence type="ECO:0000256" key="3">
    <source>
        <dbReference type="ARBA" id="ARBA00022512"/>
    </source>
</evidence>
<sequence>MILTRIILATVLMAMSSVTVAAPTAKREEPECAERRNHVHHLHKRAIVTEYAYVYITVDAAGSVLPSSSSQLTVAPSKVQISSSSSSAVAPSKVQISSSSSSAAAPPSTSALKIAPETTSTSPSTYSSVSSSPKSLSSSSLDTPSSRTWQDGKVPCSQFPSDQYGVVALKYLGFGGWSGIYHQDKSSGGSCSEGAHCSYACESGMAKTQWPLDQPENGVSVGGLICKNGFLHRTNKATLELCAHQPDKAIVRSYLDRSVAICQTDYPGTENMVIPTIVQPGSTRPLTCIDQDNYYSWLGRQTSAQFYVNNAGVSQQNGCVWGMPGGGVGNWAPLNFGAGYTNGIAYLSLIQNPLNTLPANFNVEIVADNGSIVNGQCKYSQGKYYGDGNDGCTVAVVSGRGVFVLSS</sequence>
<dbReference type="GO" id="GO:0000272">
    <property type="term" value="P:polysaccharide catabolic process"/>
    <property type="evidence" value="ECO:0007669"/>
    <property type="project" value="UniProtKB-KW"/>
</dbReference>
<dbReference type="OrthoDB" id="5339822at2759"/>
<comment type="similarity">
    <text evidence="2">Belongs to the SUN family.</text>
</comment>
<evidence type="ECO:0000256" key="10">
    <source>
        <dbReference type="ARBA" id="ARBA00023326"/>
    </source>
</evidence>
<evidence type="ECO:0000313" key="14">
    <source>
        <dbReference type="Proteomes" id="UP000268321"/>
    </source>
</evidence>
<feature type="compositionally biased region" description="Low complexity" evidence="11">
    <location>
        <begin position="118"/>
        <end position="148"/>
    </location>
</feature>
<keyword evidence="3" id="KW-0134">Cell wall</keyword>
<evidence type="ECO:0000256" key="5">
    <source>
        <dbReference type="ARBA" id="ARBA00022729"/>
    </source>
</evidence>
<evidence type="ECO:0000256" key="11">
    <source>
        <dbReference type="SAM" id="MobiDB-lite"/>
    </source>
</evidence>
<keyword evidence="9" id="KW-0961">Cell wall biogenesis/degradation</keyword>
<accession>A0A4P9ZA17</accession>
<evidence type="ECO:0000256" key="1">
    <source>
        <dbReference type="ARBA" id="ARBA00004191"/>
    </source>
</evidence>
<dbReference type="PANTHER" id="PTHR31316">
    <property type="entry name" value="BETA-GLUCOSIDASE-LIKE PROTEIN NCA3, MITOCHONDRIAL-RELATED"/>
    <property type="match status" value="1"/>
</dbReference>
<dbReference type="Proteomes" id="UP000268321">
    <property type="component" value="Unassembled WGS sequence"/>
</dbReference>
<evidence type="ECO:0000256" key="12">
    <source>
        <dbReference type="SAM" id="SignalP"/>
    </source>
</evidence>
<keyword evidence="5 12" id="KW-0732">Signal</keyword>
<name>A0A4P9ZA17_9ASCO</name>
<dbReference type="EMBL" id="ML004506">
    <property type="protein sequence ID" value="RKP29152.1"/>
    <property type="molecule type" value="Genomic_DNA"/>
</dbReference>
<keyword evidence="7" id="KW-0119">Carbohydrate metabolism</keyword>
<proteinExistence type="inferred from homology"/>
<dbReference type="GO" id="GO:0031505">
    <property type="term" value="P:fungal-type cell wall organization"/>
    <property type="evidence" value="ECO:0007669"/>
    <property type="project" value="TreeGrafter"/>
</dbReference>
<organism evidence="13 14">
    <name type="scientific">Metschnikowia bicuspidata</name>
    <dbReference type="NCBI Taxonomy" id="27322"/>
    <lineage>
        <taxon>Eukaryota</taxon>
        <taxon>Fungi</taxon>
        <taxon>Dikarya</taxon>
        <taxon>Ascomycota</taxon>
        <taxon>Saccharomycotina</taxon>
        <taxon>Pichiomycetes</taxon>
        <taxon>Metschnikowiaceae</taxon>
        <taxon>Metschnikowia</taxon>
    </lineage>
</organism>
<keyword evidence="14" id="KW-1185">Reference proteome</keyword>
<evidence type="ECO:0000256" key="2">
    <source>
        <dbReference type="ARBA" id="ARBA00010579"/>
    </source>
</evidence>
<keyword evidence="6" id="KW-0378">Hydrolase</keyword>
<evidence type="ECO:0000313" key="13">
    <source>
        <dbReference type="EMBL" id="RKP29152.1"/>
    </source>
</evidence>
<protein>
    <submittedName>
        <fullName evidence="13">SUN-domain-containing protein</fullName>
    </submittedName>
</protein>
<evidence type="ECO:0000256" key="8">
    <source>
        <dbReference type="ARBA" id="ARBA00023295"/>
    </source>
</evidence>
<evidence type="ECO:0000256" key="9">
    <source>
        <dbReference type="ARBA" id="ARBA00023316"/>
    </source>
</evidence>
<keyword evidence="8" id="KW-0326">Glycosidase</keyword>
<gene>
    <name evidence="13" type="ORF">METBISCDRAFT_24493</name>
</gene>
<evidence type="ECO:0000256" key="4">
    <source>
        <dbReference type="ARBA" id="ARBA00022525"/>
    </source>
</evidence>
<evidence type="ECO:0000256" key="6">
    <source>
        <dbReference type="ARBA" id="ARBA00022801"/>
    </source>
</evidence>
<keyword evidence="4" id="KW-0964">Secreted</keyword>
<dbReference type="GO" id="GO:0016798">
    <property type="term" value="F:hydrolase activity, acting on glycosyl bonds"/>
    <property type="evidence" value="ECO:0007669"/>
    <property type="project" value="UniProtKB-KW"/>
</dbReference>
<reference evidence="14" key="1">
    <citation type="journal article" date="2018" name="Nat. Microbiol.">
        <title>Leveraging single-cell genomics to expand the fungal tree of life.</title>
        <authorList>
            <person name="Ahrendt S.R."/>
            <person name="Quandt C.A."/>
            <person name="Ciobanu D."/>
            <person name="Clum A."/>
            <person name="Salamov A."/>
            <person name="Andreopoulos B."/>
            <person name="Cheng J.F."/>
            <person name="Woyke T."/>
            <person name="Pelin A."/>
            <person name="Henrissat B."/>
            <person name="Reynolds N.K."/>
            <person name="Benny G.L."/>
            <person name="Smith M.E."/>
            <person name="James T.Y."/>
            <person name="Grigoriev I.V."/>
        </authorList>
    </citation>
    <scope>NUCLEOTIDE SEQUENCE [LARGE SCALE GENOMIC DNA]</scope>
    <source>
        <strain evidence="14">Baker2002</strain>
    </source>
</reference>
<dbReference type="Pfam" id="PF03856">
    <property type="entry name" value="SUN"/>
    <property type="match status" value="1"/>
</dbReference>
<dbReference type="PANTHER" id="PTHR31316:SF0">
    <property type="entry name" value="SECRETED BETA-GLUCOSIDASE SIM1-RELATED"/>
    <property type="match status" value="1"/>
</dbReference>
<keyword evidence="10" id="KW-0624">Polysaccharide degradation</keyword>
<comment type="subcellular location">
    <subcellularLocation>
        <location evidence="1">Secreted</location>
        <location evidence="1">Cell wall</location>
    </subcellularLocation>
</comment>
<dbReference type="InterPro" id="IPR005556">
    <property type="entry name" value="SUN"/>
</dbReference>
<feature type="signal peptide" evidence="12">
    <location>
        <begin position="1"/>
        <end position="21"/>
    </location>
</feature>
<feature type="chain" id="PRO_5020853533" evidence="12">
    <location>
        <begin position="22"/>
        <end position="407"/>
    </location>
</feature>
<dbReference type="InterPro" id="IPR051526">
    <property type="entry name" value="Beta-Glucosidase_SUN"/>
</dbReference>
<dbReference type="AlphaFoldDB" id="A0A4P9ZA17"/>